<organism evidence="7 8">
    <name type="scientific">Schleiferilactobacillus perolens DSM 12744</name>
    <dbReference type="NCBI Taxonomy" id="1423792"/>
    <lineage>
        <taxon>Bacteria</taxon>
        <taxon>Bacillati</taxon>
        <taxon>Bacillota</taxon>
        <taxon>Bacilli</taxon>
        <taxon>Lactobacillales</taxon>
        <taxon>Lactobacillaceae</taxon>
        <taxon>Schleiferilactobacillus</taxon>
    </lineage>
</organism>
<protein>
    <submittedName>
        <fullName evidence="7">23s rrna (Uracil-5-)-methyltransferase ruma</fullName>
    </submittedName>
</protein>
<feature type="binding site" evidence="4">
    <location>
        <position position="333"/>
    </location>
    <ligand>
        <name>S-adenosyl-L-methionine</name>
        <dbReference type="ChEBI" id="CHEBI:59789"/>
    </ligand>
</feature>
<dbReference type="NCBIfam" id="TIGR00479">
    <property type="entry name" value="rumA"/>
    <property type="match status" value="1"/>
</dbReference>
<dbReference type="FunFam" id="2.40.50.1070:FF:000003">
    <property type="entry name" value="23S rRNA (Uracil-5-)-methyltransferase RumA"/>
    <property type="match status" value="1"/>
</dbReference>
<evidence type="ECO:0000259" key="6">
    <source>
        <dbReference type="PROSITE" id="PS50926"/>
    </source>
</evidence>
<dbReference type="InterPro" id="IPR030391">
    <property type="entry name" value="MeTrfase_TrmA_CS"/>
</dbReference>
<evidence type="ECO:0000256" key="2">
    <source>
        <dbReference type="ARBA" id="ARBA00022679"/>
    </source>
</evidence>
<dbReference type="PROSITE" id="PS51687">
    <property type="entry name" value="SAM_MT_RNA_M5U"/>
    <property type="match status" value="1"/>
</dbReference>
<proteinExistence type="inferred from homology"/>
<feature type="active site" description="Nucleophile" evidence="4">
    <location>
        <position position="458"/>
    </location>
</feature>
<dbReference type="GO" id="GO:0070041">
    <property type="term" value="F:rRNA (uridine-C5-)-methyltransferase activity"/>
    <property type="evidence" value="ECO:0007669"/>
    <property type="project" value="TreeGrafter"/>
</dbReference>
<comment type="similarity">
    <text evidence="4">Belongs to the class I-like SAM-binding methyltransferase superfamily. RNA M5U methyltransferase family.</text>
</comment>
<dbReference type="InterPro" id="IPR002792">
    <property type="entry name" value="TRAM_dom"/>
</dbReference>
<dbReference type="EMBL" id="AZEC01000009">
    <property type="protein sequence ID" value="KRL12241.1"/>
    <property type="molecule type" value="Genomic_DNA"/>
</dbReference>
<feature type="domain" description="TRAM" evidence="6">
    <location>
        <begin position="54"/>
        <end position="112"/>
    </location>
</feature>
<keyword evidence="3 4" id="KW-0949">S-adenosyl-L-methionine</keyword>
<evidence type="ECO:0000256" key="5">
    <source>
        <dbReference type="PROSITE-ProRule" id="PRU10015"/>
    </source>
</evidence>
<dbReference type="Gene3D" id="2.40.50.1070">
    <property type="match status" value="1"/>
</dbReference>
<dbReference type="InterPro" id="IPR012340">
    <property type="entry name" value="NA-bd_OB-fold"/>
</dbReference>
<feature type="binding site" evidence="4">
    <location>
        <position position="431"/>
    </location>
    <ligand>
        <name>S-adenosyl-L-methionine</name>
        <dbReference type="ChEBI" id="CHEBI:59789"/>
    </ligand>
</feature>
<evidence type="ECO:0000256" key="4">
    <source>
        <dbReference type="PROSITE-ProRule" id="PRU01024"/>
    </source>
</evidence>
<dbReference type="PROSITE" id="PS01230">
    <property type="entry name" value="TRMA_1"/>
    <property type="match status" value="1"/>
</dbReference>
<dbReference type="PANTHER" id="PTHR11061:SF30">
    <property type="entry name" value="TRNA (URACIL(54)-C(5))-METHYLTRANSFERASE"/>
    <property type="match status" value="1"/>
</dbReference>
<reference evidence="7 8" key="1">
    <citation type="journal article" date="2015" name="Genome Announc.">
        <title>Expanding the biotechnology potential of lactobacilli through comparative genomics of 213 strains and associated genera.</title>
        <authorList>
            <person name="Sun Z."/>
            <person name="Harris H.M."/>
            <person name="McCann A."/>
            <person name="Guo C."/>
            <person name="Argimon S."/>
            <person name="Zhang W."/>
            <person name="Yang X."/>
            <person name="Jeffery I.B."/>
            <person name="Cooney J.C."/>
            <person name="Kagawa T.F."/>
            <person name="Liu W."/>
            <person name="Song Y."/>
            <person name="Salvetti E."/>
            <person name="Wrobel A."/>
            <person name="Rasinkangas P."/>
            <person name="Parkhill J."/>
            <person name="Rea M.C."/>
            <person name="O'Sullivan O."/>
            <person name="Ritari J."/>
            <person name="Douillard F.P."/>
            <person name="Paul Ross R."/>
            <person name="Yang R."/>
            <person name="Briner A.E."/>
            <person name="Felis G.E."/>
            <person name="de Vos W.M."/>
            <person name="Barrangou R."/>
            <person name="Klaenhammer T.R."/>
            <person name="Caufield P.W."/>
            <person name="Cui Y."/>
            <person name="Zhang H."/>
            <person name="O'Toole P.W."/>
        </authorList>
    </citation>
    <scope>NUCLEOTIDE SEQUENCE [LARGE SCALE GENOMIC DNA]</scope>
    <source>
        <strain evidence="7 8">DSM 12744</strain>
    </source>
</reference>
<dbReference type="Pfam" id="PF05958">
    <property type="entry name" value="tRNA_U5-meth_tr"/>
    <property type="match status" value="1"/>
</dbReference>
<dbReference type="PROSITE" id="PS01231">
    <property type="entry name" value="TRMA_2"/>
    <property type="match status" value="1"/>
</dbReference>
<evidence type="ECO:0000313" key="7">
    <source>
        <dbReference type="EMBL" id="KRL12241.1"/>
    </source>
</evidence>
<name>A0A0R1MW45_9LACO</name>
<keyword evidence="1 4" id="KW-0489">Methyltransferase</keyword>
<dbReference type="STRING" id="1423792.FD09_GL003111"/>
<dbReference type="Gene3D" id="3.40.50.150">
    <property type="entry name" value="Vaccinia Virus protein VP39"/>
    <property type="match status" value="1"/>
</dbReference>
<dbReference type="Gene3D" id="2.40.50.140">
    <property type="entry name" value="Nucleic acid-binding proteins"/>
    <property type="match status" value="1"/>
</dbReference>
<comment type="caution">
    <text evidence="7">The sequence shown here is derived from an EMBL/GenBank/DDBJ whole genome shotgun (WGS) entry which is preliminary data.</text>
</comment>
<keyword evidence="2 4" id="KW-0808">Transferase</keyword>
<gene>
    <name evidence="7" type="ORF">FD09_GL003111</name>
</gene>
<evidence type="ECO:0000256" key="1">
    <source>
        <dbReference type="ARBA" id="ARBA00022603"/>
    </source>
</evidence>
<dbReference type="SUPFAM" id="SSF50249">
    <property type="entry name" value="Nucleic acid-binding proteins"/>
    <property type="match status" value="1"/>
</dbReference>
<dbReference type="FunFam" id="3.40.50.150:FF:000009">
    <property type="entry name" value="23S rRNA (Uracil(1939)-C(5))-methyltransferase RlmD"/>
    <property type="match status" value="1"/>
</dbReference>
<keyword evidence="8" id="KW-1185">Reference proteome</keyword>
<accession>A0A0R1MW45</accession>
<dbReference type="InterPro" id="IPR029063">
    <property type="entry name" value="SAM-dependent_MTases_sf"/>
</dbReference>
<dbReference type="Proteomes" id="UP000051330">
    <property type="component" value="Unassembled WGS sequence"/>
</dbReference>
<dbReference type="PANTHER" id="PTHR11061">
    <property type="entry name" value="RNA M5U METHYLTRANSFERASE"/>
    <property type="match status" value="1"/>
</dbReference>
<feature type="active site" evidence="5">
    <location>
        <position position="458"/>
    </location>
</feature>
<feature type="binding site" evidence="4">
    <location>
        <position position="362"/>
    </location>
    <ligand>
        <name>S-adenosyl-L-methionine</name>
        <dbReference type="ChEBI" id="CHEBI:59789"/>
    </ligand>
</feature>
<evidence type="ECO:0000313" key="8">
    <source>
        <dbReference type="Proteomes" id="UP000051330"/>
    </source>
</evidence>
<dbReference type="PROSITE" id="PS50926">
    <property type="entry name" value="TRAM"/>
    <property type="match status" value="1"/>
</dbReference>
<dbReference type="PATRIC" id="fig|1423792.3.peg.3204"/>
<dbReference type="AlphaFoldDB" id="A0A0R1MW45"/>
<sequence length="504" mass="55935">MKPRTLRVQSAVTAFQPHSAGDCAALARRVGDDFCPSLVCKKKGNMTLAKTIVPVHRGDQLTSTVTDLTYEGMGVVKQDGYPLFVENALPGEEVTVQVTKTNKQYGFAQLVKRLTSSPDRVEGEFTDYLQTGIAPLAHLKYAAQLKFKQQQVEHLFAAQHLAVKVLPTLPSPVQTGYRNKAQIPVQMIDGELTTGFYRKRSHRLVPMTDFFIQDPRIDEIIVTVRDILRDLDIAAYDERTHRGVVRHIMVRRGRATGEVMVVLVVTKVVPALRQAADLIKANVTDLTTLLWNVNSENTNVILSDKNQMISGPGYIEDKIGERRFKISPQSFFQINSTQTPRLYHIAQELAEFTGKETVIDAYSGIGTIGLTIAAQVKHVYGMEVVPAAVKDAQANAHLNHVDNAEYTVGTAEAVLPRWQKAGIKADVCIVDPPRKGLASSFIDVLKEMNVPRIIYVSCNPATLARDLVHFQDLGYAITSPTQVVDMFPQTPHIESVTRLDLQEK</sequence>
<dbReference type="GO" id="GO:0070475">
    <property type="term" value="P:rRNA base methylation"/>
    <property type="evidence" value="ECO:0007669"/>
    <property type="project" value="TreeGrafter"/>
</dbReference>
<feature type="binding site" evidence="4">
    <location>
        <position position="383"/>
    </location>
    <ligand>
        <name>S-adenosyl-L-methionine</name>
        <dbReference type="ChEBI" id="CHEBI:59789"/>
    </ligand>
</feature>
<dbReference type="CDD" id="cd02440">
    <property type="entry name" value="AdoMet_MTases"/>
    <property type="match status" value="1"/>
</dbReference>
<evidence type="ECO:0000256" key="3">
    <source>
        <dbReference type="ARBA" id="ARBA00022691"/>
    </source>
</evidence>
<dbReference type="InterPro" id="IPR010280">
    <property type="entry name" value="U5_MeTrfase_fam"/>
</dbReference>
<dbReference type="SUPFAM" id="SSF53335">
    <property type="entry name" value="S-adenosyl-L-methionine-dependent methyltransferases"/>
    <property type="match status" value="1"/>
</dbReference>
<dbReference type="InterPro" id="IPR030390">
    <property type="entry name" value="MeTrfase_TrmA_AS"/>
</dbReference>
<dbReference type="Pfam" id="PF01938">
    <property type="entry name" value="TRAM"/>
    <property type="match status" value="1"/>
</dbReference>